<keyword evidence="2" id="KW-1185">Reference proteome</keyword>
<accession>A0A840W4V0</accession>
<comment type="caution">
    <text evidence="1">The sequence shown here is derived from an EMBL/GenBank/DDBJ whole genome shotgun (WGS) entry which is preliminary data.</text>
</comment>
<dbReference type="EMBL" id="JACHDO010000001">
    <property type="protein sequence ID" value="MBB5491024.1"/>
    <property type="molecule type" value="Genomic_DNA"/>
</dbReference>
<gene>
    <name evidence="1" type="ORF">HNR07_002161</name>
</gene>
<dbReference type="AlphaFoldDB" id="A0A840W4V0"/>
<organism evidence="1 2">
    <name type="scientific">Nocardiopsis metallicus</name>
    <dbReference type="NCBI Taxonomy" id="179819"/>
    <lineage>
        <taxon>Bacteria</taxon>
        <taxon>Bacillati</taxon>
        <taxon>Actinomycetota</taxon>
        <taxon>Actinomycetes</taxon>
        <taxon>Streptosporangiales</taxon>
        <taxon>Nocardiopsidaceae</taxon>
        <taxon>Nocardiopsis</taxon>
    </lineage>
</organism>
<proteinExistence type="predicted"/>
<name>A0A840W4V0_9ACTN</name>
<protein>
    <submittedName>
        <fullName evidence="1">Uncharacterized protein</fullName>
    </submittedName>
</protein>
<evidence type="ECO:0000313" key="2">
    <source>
        <dbReference type="Proteomes" id="UP000579647"/>
    </source>
</evidence>
<reference evidence="1 2" key="1">
    <citation type="submission" date="2020-08" db="EMBL/GenBank/DDBJ databases">
        <title>Sequencing the genomes of 1000 actinobacteria strains.</title>
        <authorList>
            <person name="Klenk H.-P."/>
        </authorList>
    </citation>
    <scope>NUCLEOTIDE SEQUENCE [LARGE SCALE GENOMIC DNA]</scope>
    <source>
        <strain evidence="1 2">DSM 44598</strain>
    </source>
</reference>
<dbReference type="Proteomes" id="UP000579647">
    <property type="component" value="Unassembled WGS sequence"/>
</dbReference>
<sequence length="137" mass="15599">MSYSPNARPRSNEYSKTPMDLASSLITAAQHDGLHPVVEAAGTVDLQIRDGDRVVAAIRVHLGEDWCVHEIPARTSESDLETPLTQPWARGAFRLRDMRDLDMWWARVPGTHPTWKPAQEPWMRAGHWQRRGILTTH</sequence>
<evidence type="ECO:0000313" key="1">
    <source>
        <dbReference type="EMBL" id="MBB5491024.1"/>
    </source>
</evidence>
<dbReference type="RefSeq" id="WP_184364633.1">
    <property type="nucleotide sequence ID" value="NZ_JACHDO010000001.1"/>
</dbReference>